<dbReference type="PANTHER" id="PTHR44196">
    <property type="entry name" value="DEHYDROGENASE/REDUCTASE SDR FAMILY MEMBER 7B"/>
    <property type="match status" value="1"/>
</dbReference>
<evidence type="ECO:0000256" key="4">
    <source>
        <dbReference type="SAM" id="MobiDB-lite"/>
    </source>
</evidence>
<dbReference type="Gene3D" id="3.40.50.720">
    <property type="entry name" value="NAD(P)-binding Rossmann-like Domain"/>
    <property type="match status" value="1"/>
</dbReference>
<dbReference type="InterPro" id="IPR020904">
    <property type="entry name" value="Sc_DH/Rdtase_CS"/>
</dbReference>
<keyword evidence="6" id="KW-1185">Reference proteome</keyword>
<evidence type="ECO:0000256" key="2">
    <source>
        <dbReference type="ARBA" id="ARBA00023002"/>
    </source>
</evidence>
<evidence type="ECO:0000256" key="3">
    <source>
        <dbReference type="RuleBase" id="RU000363"/>
    </source>
</evidence>
<dbReference type="PROSITE" id="PS00061">
    <property type="entry name" value="ADH_SHORT"/>
    <property type="match status" value="1"/>
</dbReference>
<evidence type="ECO:0000256" key="1">
    <source>
        <dbReference type="ARBA" id="ARBA00006484"/>
    </source>
</evidence>
<dbReference type="PIRSF" id="PIRSF000126">
    <property type="entry name" value="11-beta-HSD1"/>
    <property type="match status" value="1"/>
</dbReference>
<evidence type="ECO:0000313" key="5">
    <source>
        <dbReference type="EMBL" id="MBT1701497.1"/>
    </source>
</evidence>
<keyword evidence="2" id="KW-0560">Oxidoreductase</keyword>
<dbReference type="PRINTS" id="PR00080">
    <property type="entry name" value="SDRFAMILY"/>
</dbReference>
<dbReference type="InterPro" id="IPR002347">
    <property type="entry name" value="SDR_fam"/>
</dbReference>
<sequence>MATNRSNNTNAYALITGATSGIGYELAKLFAKDGYNLVLVARSGERLQEVSDEFRQHNVDVIALDKDLFDPQAARQIYTEMKARGVRVDFLVNNAGQGQRGRFHEIPLERHLALLQLDVISLLTLTRLFLDDMIARNSGKILNLASVVSKTPAPEFAVYAASKAFVLSLSEALAVELEDTNVTITALLPGRTDTDFFYKADMVDTKEYQEHDLANPAEVARDGYDALMSGESRVISGAQNKMMIGMLNTMSDSANAAKMHKNMQPTDKAVDERRYRSSHTASERERQLIERESD</sequence>
<dbReference type="SUPFAM" id="SSF51735">
    <property type="entry name" value="NAD(P)-binding Rossmann-fold domains"/>
    <property type="match status" value="1"/>
</dbReference>
<dbReference type="Proteomes" id="UP001319200">
    <property type="component" value="Unassembled WGS sequence"/>
</dbReference>
<dbReference type="PRINTS" id="PR00081">
    <property type="entry name" value="GDHRDH"/>
</dbReference>
<gene>
    <name evidence="5" type="ORF">KK083_31685</name>
</gene>
<reference evidence="5 6" key="1">
    <citation type="submission" date="2021-05" db="EMBL/GenBank/DDBJ databases">
        <title>A Polyphasic approach of four new species of the genus Ohtaekwangia: Ohtaekwangia histidinii sp. nov., Ohtaekwangia cretensis sp. nov., Ohtaekwangia indiensis sp. nov., Ohtaekwangia reichenbachii sp. nov. from diverse environment.</title>
        <authorList>
            <person name="Octaviana S."/>
        </authorList>
    </citation>
    <scope>NUCLEOTIDE SEQUENCE [LARGE SCALE GENOMIC DNA]</scope>
    <source>
        <strain evidence="5 6">PWU4</strain>
    </source>
</reference>
<dbReference type="AlphaFoldDB" id="A0AAP2GTC8"/>
<proteinExistence type="inferred from homology"/>
<dbReference type="RefSeq" id="WP_254170179.1">
    <property type="nucleotide sequence ID" value="NZ_JAHESF010000076.1"/>
</dbReference>
<comment type="caution">
    <text evidence="5">The sequence shown here is derived from an EMBL/GenBank/DDBJ whole genome shotgun (WGS) entry which is preliminary data.</text>
</comment>
<name>A0AAP2GTC8_9BACT</name>
<feature type="region of interest" description="Disordered" evidence="4">
    <location>
        <begin position="259"/>
        <end position="294"/>
    </location>
</feature>
<accession>A0AAP2GTC8</accession>
<organism evidence="5 6">
    <name type="scientific">Chryseosolibacter histidini</name>
    <dbReference type="NCBI Taxonomy" id="2782349"/>
    <lineage>
        <taxon>Bacteria</taxon>
        <taxon>Pseudomonadati</taxon>
        <taxon>Bacteroidota</taxon>
        <taxon>Cytophagia</taxon>
        <taxon>Cytophagales</taxon>
        <taxon>Chryseotaleaceae</taxon>
        <taxon>Chryseosolibacter</taxon>
    </lineage>
</organism>
<dbReference type="CDD" id="cd05233">
    <property type="entry name" value="SDR_c"/>
    <property type="match status" value="1"/>
</dbReference>
<dbReference type="Pfam" id="PF00106">
    <property type="entry name" value="adh_short"/>
    <property type="match status" value="1"/>
</dbReference>
<protein>
    <submittedName>
        <fullName evidence="5">SDR family oxidoreductase</fullName>
    </submittedName>
</protein>
<dbReference type="InterPro" id="IPR036291">
    <property type="entry name" value="NAD(P)-bd_dom_sf"/>
</dbReference>
<feature type="compositionally biased region" description="Basic and acidic residues" evidence="4">
    <location>
        <begin position="268"/>
        <end position="294"/>
    </location>
</feature>
<comment type="similarity">
    <text evidence="1 3">Belongs to the short-chain dehydrogenases/reductases (SDR) family.</text>
</comment>
<evidence type="ECO:0000313" key="6">
    <source>
        <dbReference type="Proteomes" id="UP001319200"/>
    </source>
</evidence>
<dbReference type="PANTHER" id="PTHR44196:SF2">
    <property type="entry name" value="SHORT-CHAIN DEHYDROGENASE-RELATED"/>
    <property type="match status" value="1"/>
</dbReference>
<dbReference type="GO" id="GO:0016020">
    <property type="term" value="C:membrane"/>
    <property type="evidence" value="ECO:0007669"/>
    <property type="project" value="TreeGrafter"/>
</dbReference>
<dbReference type="EMBL" id="JAHESF010000076">
    <property type="protein sequence ID" value="MBT1701497.1"/>
    <property type="molecule type" value="Genomic_DNA"/>
</dbReference>
<dbReference type="GO" id="GO:0016491">
    <property type="term" value="F:oxidoreductase activity"/>
    <property type="evidence" value="ECO:0007669"/>
    <property type="project" value="UniProtKB-KW"/>
</dbReference>